<sequence>MKDKSFRYKLGFVIAAAGVLLCFREIVRDDTSMEVALAWFALSIVGRLIMRSEEKHTK</sequence>
<reference evidence="1 2" key="1">
    <citation type="journal article" date="2015" name="Genome Announc.">
        <title>Complete Genome Sequence of Corynebacterium camporealensis DSM 44610, Isolated from the Milk of a Manchega Sheep with Subclinical Mastitis.</title>
        <authorList>
            <person name="Ruckert C."/>
            <person name="Albersmeier A."/>
            <person name="Winkler A."/>
            <person name="Tauch A."/>
        </authorList>
    </citation>
    <scope>NUCLEOTIDE SEQUENCE [LARGE SCALE GENOMIC DNA]</scope>
    <source>
        <strain evidence="1 2">DSM 44610</strain>
    </source>
</reference>
<keyword evidence="2" id="KW-1185">Reference proteome</keyword>
<organism evidence="1 2">
    <name type="scientific">Corynebacterium camporealensis</name>
    <dbReference type="NCBI Taxonomy" id="161896"/>
    <lineage>
        <taxon>Bacteria</taxon>
        <taxon>Bacillati</taxon>
        <taxon>Actinomycetota</taxon>
        <taxon>Actinomycetes</taxon>
        <taxon>Mycobacteriales</taxon>
        <taxon>Corynebacteriaceae</taxon>
        <taxon>Corynebacterium</taxon>
    </lineage>
</organism>
<dbReference type="RefSeq" id="WP_158407912.1">
    <property type="nucleotide sequence ID" value="NZ_CP011311.1"/>
</dbReference>
<dbReference type="PATRIC" id="fig|161896.4.peg.2125"/>
<accession>A0A0F6TCJ5</accession>
<gene>
    <name evidence="1" type="ORF">UL81_10890</name>
</gene>
<dbReference type="Proteomes" id="UP000033566">
    <property type="component" value="Chromosome"/>
</dbReference>
<dbReference type="KEGG" id="ccj:UL81_10890"/>
<evidence type="ECO:0000313" key="1">
    <source>
        <dbReference type="EMBL" id="AKE40111.1"/>
    </source>
</evidence>
<dbReference type="AlphaFoldDB" id="A0A0F6TCJ5"/>
<name>A0A0F6TCJ5_9CORY</name>
<dbReference type="HOGENOM" id="CLU_2971707_0_0_11"/>
<dbReference type="EMBL" id="CP011311">
    <property type="protein sequence ID" value="AKE40111.1"/>
    <property type="molecule type" value="Genomic_DNA"/>
</dbReference>
<proteinExistence type="predicted"/>
<protein>
    <submittedName>
        <fullName evidence="1">Uncharacterized protein</fullName>
    </submittedName>
</protein>
<evidence type="ECO:0000313" key="2">
    <source>
        <dbReference type="Proteomes" id="UP000033566"/>
    </source>
</evidence>
<dbReference type="STRING" id="161896.UL81_10890"/>